<keyword evidence="1" id="KW-0812">Transmembrane</keyword>
<reference evidence="2 3" key="1">
    <citation type="submission" date="2019-07" db="EMBL/GenBank/DDBJ databases">
        <title>complete genome sequencing of Ornithinimicrobium sp. H23M54.</title>
        <authorList>
            <person name="Bae J.-W."/>
            <person name="Lee S.-Y."/>
        </authorList>
    </citation>
    <scope>NUCLEOTIDE SEQUENCE [LARGE SCALE GENOMIC DNA]</scope>
    <source>
        <strain evidence="2 3">H23M54</strain>
    </source>
</reference>
<dbReference type="RefSeq" id="WP_143784397.1">
    <property type="nucleotide sequence ID" value="NZ_CP041616.1"/>
</dbReference>
<sequence length="154" mass="15588">MPASRTAQPRPRRAPGSVRQRMIGFALVPGLLAALVAGVVAWAVRDEWAGISALLGGTIGVGIFLAGLVGITAVVAGPAYASMAGAFALLGLQIIVGFAVLYLLSRVSWVQMLPLGLGFLAAGLVFQIGTVVGYAGARQLVFGAEDASSPGGVR</sequence>
<accession>A0A516GDS1</accession>
<feature type="transmembrane region" description="Helical" evidence="1">
    <location>
        <begin position="116"/>
        <end position="137"/>
    </location>
</feature>
<keyword evidence="3" id="KW-1185">Reference proteome</keyword>
<dbReference type="AlphaFoldDB" id="A0A516GDS1"/>
<evidence type="ECO:0000256" key="1">
    <source>
        <dbReference type="SAM" id="Phobius"/>
    </source>
</evidence>
<evidence type="ECO:0008006" key="4">
    <source>
        <dbReference type="Google" id="ProtNLM"/>
    </source>
</evidence>
<feature type="transmembrane region" description="Helical" evidence="1">
    <location>
        <begin position="21"/>
        <end position="44"/>
    </location>
</feature>
<keyword evidence="1" id="KW-0472">Membrane</keyword>
<organism evidence="2 3">
    <name type="scientific">Ornithinimicrobium ciconiae</name>
    <dbReference type="NCBI Taxonomy" id="2594265"/>
    <lineage>
        <taxon>Bacteria</taxon>
        <taxon>Bacillati</taxon>
        <taxon>Actinomycetota</taxon>
        <taxon>Actinomycetes</taxon>
        <taxon>Micrococcales</taxon>
        <taxon>Ornithinimicrobiaceae</taxon>
        <taxon>Ornithinimicrobium</taxon>
    </lineage>
</organism>
<dbReference type="Proteomes" id="UP000315395">
    <property type="component" value="Chromosome"/>
</dbReference>
<proteinExistence type="predicted"/>
<dbReference type="KEGG" id="orz:FNH13_16140"/>
<evidence type="ECO:0000313" key="2">
    <source>
        <dbReference type="EMBL" id="QDO89676.1"/>
    </source>
</evidence>
<keyword evidence="1" id="KW-1133">Transmembrane helix</keyword>
<gene>
    <name evidence="2" type="ORF">FNH13_16140</name>
</gene>
<name>A0A516GDS1_9MICO</name>
<protein>
    <recommendedName>
        <fullName evidence="4">ATP synthase protein I</fullName>
    </recommendedName>
</protein>
<dbReference type="EMBL" id="CP041616">
    <property type="protein sequence ID" value="QDO89676.1"/>
    <property type="molecule type" value="Genomic_DNA"/>
</dbReference>
<evidence type="ECO:0000313" key="3">
    <source>
        <dbReference type="Proteomes" id="UP000315395"/>
    </source>
</evidence>
<dbReference type="OrthoDB" id="4871191at2"/>
<feature type="transmembrane region" description="Helical" evidence="1">
    <location>
        <begin position="83"/>
        <end position="104"/>
    </location>
</feature>
<feature type="transmembrane region" description="Helical" evidence="1">
    <location>
        <begin position="50"/>
        <end position="76"/>
    </location>
</feature>